<evidence type="ECO:0000313" key="3">
    <source>
        <dbReference type="Proteomes" id="UP001157418"/>
    </source>
</evidence>
<feature type="region of interest" description="Disordered" evidence="1">
    <location>
        <begin position="1"/>
        <end position="56"/>
    </location>
</feature>
<sequence>MPYTNTPVKGQHPDPSYLPRNGFKDGSLSGSKSSPDPNGLPRIPLPGTLRSGFSGSSSMGAINPQIGLTDAIAVTWVVHNVGNGIAYGYGITGHNKEPASDFFYNGLE</sequence>
<evidence type="ECO:0000313" key="2">
    <source>
        <dbReference type="EMBL" id="CAH1413785.1"/>
    </source>
</evidence>
<evidence type="ECO:0000256" key="1">
    <source>
        <dbReference type="SAM" id="MobiDB-lite"/>
    </source>
</evidence>
<evidence type="ECO:0008006" key="4">
    <source>
        <dbReference type="Google" id="ProtNLM"/>
    </source>
</evidence>
<keyword evidence="3" id="KW-1185">Reference proteome</keyword>
<proteinExistence type="predicted"/>
<dbReference type="AlphaFoldDB" id="A0AAU9LH25"/>
<organism evidence="2 3">
    <name type="scientific">Lactuca virosa</name>
    <dbReference type="NCBI Taxonomy" id="75947"/>
    <lineage>
        <taxon>Eukaryota</taxon>
        <taxon>Viridiplantae</taxon>
        <taxon>Streptophyta</taxon>
        <taxon>Embryophyta</taxon>
        <taxon>Tracheophyta</taxon>
        <taxon>Spermatophyta</taxon>
        <taxon>Magnoliopsida</taxon>
        <taxon>eudicotyledons</taxon>
        <taxon>Gunneridae</taxon>
        <taxon>Pentapetalae</taxon>
        <taxon>asterids</taxon>
        <taxon>campanulids</taxon>
        <taxon>Asterales</taxon>
        <taxon>Asteraceae</taxon>
        <taxon>Cichorioideae</taxon>
        <taxon>Cichorieae</taxon>
        <taxon>Lactucinae</taxon>
        <taxon>Lactuca</taxon>
    </lineage>
</organism>
<name>A0AAU9LH25_9ASTR</name>
<reference evidence="2 3" key="1">
    <citation type="submission" date="2022-01" db="EMBL/GenBank/DDBJ databases">
        <authorList>
            <person name="Xiong W."/>
            <person name="Schranz E."/>
        </authorList>
    </citation>
    <scope>NUCLEOTIDE SEQUENCE [LARGE SCALE GENOMIC DNA]</scope>
</reference>
<gene>
    <name evidence="2" type="ORF">LVIROSA_LOCUS1731</name>
</gene>
<protein>
    <recommendedName>
        <fullName evidence="4">Neprosin domain-containing protein</fullName>
    </recommendedName>
</protein>
<accession>A0AAU9LH25</accession>
<dbReference type="Proteomes" id="UP001157418">
    <property type="component" value="Unassembled WGS sequence"/>
</dbReference>
<dbReference type="EMBL" id="CAKMRJ010000001">
    <property type="protein sequence ID" value="CAH1413785.1"/>
    <property type="molecule type" value="Genomic_DNA"/>
</dbReference>
<comment type="caution">
    <text evidence="2">The sequence shown here is derived from an EMBL/GenBank/DDBJ whole genome shotgun (WGS) entry which is preliminary data.</text>
</comment>